<feature type="domain" description="Serine aminopeptidase S33" evidence="2">
    <location>
        <begin position="66"/>
        <end position="205"/>
    </location>
</feature>
<dbReference type="InterPro" id="IPR022742">
    <property type="entry name" value="Hydrolase_4"/>
</dbReference>
<dbReference type="EMBL" id="QZVT01000007">
    <property type="protein sequence ID" value="RJT78102.1"/>
    <property type="molecule type" value="Genomic_DNA"/>
</dbReference>
<dbReference type="InterPro" id="IPR051044">
    <property type="entry name" value="MAG_DAG_Lipase"/>
</dbReference>
<feature type="region of interest" description="Disordered" evidence="1">
    <location>
        <begin position="1"/>
        <end position="24"/>
    </location>
</feature>
<dbReference type="SUPFAM" id="SSF53474">
    <property type="entry name" value="alpha/beta-Hydrolases"/>
    <property type="match status" value="1"/>
</dbReference>
<protein>
    <submittedName>
        <fullName evidence="3">Alpha/beta hydrolase</fullName>
    </submittedName>
</protein>
<evidence type="ECO:0000313" key="3">
    <source>
        <dbReference type="EMBL" id="RJT78102.1"/>
    </source>
</evidence>
<dbReference type="GO" id="GO:0016787">
    <property type="term" value="F:hydrolase activity"/>
    <property type="evidence" value="ECO:0007669"/>
    <property type="project" value="UniProtKB-KW"/>
</dbReference>
<sequence length="343" mass="37522">MECVGARPAESGQGGPPVTTKAERQDAYREDILGSGYEARTLPLQSDDEGEAVATLVRRRVPGGSQRAVLYVHGFVDYFFQTNLADAWLEAGFDFYALDLRKYGRSLLAHQTPNYITSLGEYDEELDEAARIIRDEEGHGVLVVMGHSTGGLVTSLWAHRRRGRGIVDALVLNSPWFDLNASLFQRTLGTAAVHRLGALRPRVVVGKLGSAYGHHLHRETGGEWTYDLAWKPHGGFPVVAGWLAGVRRGHAELSRGLAIDCPVMVACSDATSDPVKEPGRISSTDVVLDVAHIAGRAPLLGRLVTLVRIRGGIHDLTLSPEPARSEFFAELTRWREAYVPNGR</sequence>
<comment type="caution">
    <text evidence="3">The sequence shown here is derived from an EMBL/GenBank/DDBJ whole genome shotgun (WGS) entry which is preliminary data.</text>
</comment>
<evidence type="ECO:0000256" key="1">
    <source>
        <dbReference type="SAM" id="MobiDB-lite"/>
    </source>
</evidence>
<dbReference type="AlphaFoldDB" id="A0A3A5M9Q0"/>
<dbReference type="Proteomes" id="UP000272560">
    <property type="component" value="Unassembled WGS sequence"/>
</dbReference>
<gene>
    <name evidence="3" type="ORF">D6T63_14265</name>
</gene>
<evidence type="ECO:0000259" key="2">
    <source>
        <dbReference type="Pfam" id="PF12146"/>
    </source>
</evidence>
<reference evidence="3 4" key="1">
    <citation type="submission" date="2018-09" db="EMBL/GenBank/DDBJ databases">
        <title>Novel species of Arthrobacter.</title>
        <authorList>
            <person name="Liu Q."/>
            <person name="Xin Y.-H."/>
        </authorList>
    </citation>
    <scope>NUCLEOTIDE SEQUENCE [LARGE SCALE GENOMIC DNA]</scope>
    <source>
        <strain evidence="3 4">Hz2</strain>
    </source>
</reference>
<organism evidence="3 4">
    <name type="scientific">Arthrobacter cheniae</name>
    <dbReference type="NCBI Taxonomy" id="1258888"/>
    <lineage>
        <taxon>Bacteria</taxon>
        <taxon>Bacillati</taxon>
        <taxon>Actinomycetota</taxon>
        <taxon>Actinomycetes</taxon>
        <taxon>Micrococcales</taxon>
        <taxon>Micrococcaceae</taxon>
        <taxon>Arthrobacter</taxon>
    </lineage>
</organism>
<name>A0A3A5M9Q0_9MICC</name>
<dbReference type="OrthoDB" id="9801217at2"/>
<dbReference type="Gene3D" id="3.40.50.1820">
    <property type="entry name" value="alpha/beta hydrolase"/>
    <property type="match status" value="1"/>
</dbReference>
<evidence type="ECO:0000313" key="4">
    <source>
        <dbReference type="Proteomes" id="UP000272560"/>
    </source>
</evidence>
<dbReference type="PANTHER" id="PTHR11614">
    <property type="entry name" value="PHOSPHOLIPASE-RELATED"/>
    <property type="match status" value="1"/>
</dbReference>
<keyword evidence="3" id="KW-0378">Hydrolase</keyword>
<dbReference type="InterPro" id="IPR029058">
    <property type="entry name" value="AB_hydrolase_fold"/>
</dbReference>
<proteinExistence type="predicted"/>
<keyword evidence="4" id="KW-1185">Reference proteome</keyword>
<dbReference type="Pfam" id="PF12146">
    <property type="entry name" value="Hydrolase_4"/>
    <property type="match status" value="1"/>
</dbReference>
<accession>A0A3A5M9Q0</accession>